<organism evidence="2 3">
    <name type="scientific">Nannocystis punicea</name>
    <dbReference type="NCBI Taxonomy" id="2995304"/>
    <lineage>
        <taxon>Bacteria</taxon>
        <taxon>Pseudomonadati</taxon>
        <taxon>Myxococcota</taxon>
        <taxon>Polyangia</taxon>
        <taxon>Nannocystales</taxon>
        <taxon>Nannocystaceae</taxon>
        <taxon>Nannocystis</taxon>
    </lineage>
</organism>
<reference evidence="2" key="1">
    <citation type="submission" date="2022-11" db="EMBL/GenBank/DDBJ databases">
        <title>Minimal conservation of predation-associated metabolite biosynthetic gene clusters underscores biosynthetic potential of Myxococcota including descriptions for ten novel species: Archangium lansinium sp. nov., Myxococcus landrumus sp. nov., Nannocystis bai.</title>
        <authorList>
            <person name="Ahearne A."/>
            <person name="Stevens C."/>
            <person name="Dowd S."/>
        </authorList>
    </citation>
    <scope>NUCLEOTIDE SEQUENCE</scope>
    <source>
        <strain evidence="2">Fl3</strain>
    </source>
</reference>
<proteinExistence type="predicted"/>
<evidence type="ECO:0000256" key="1">
    <source>
        <dbReference type="SAM" id="MobiDB-lite"/>
    </source>
</evidence>
<dbReference type="EMBL" id="CP114040">
    <property type="protein sequence ID" value="WAS90748.1"/>
    <property type="molecule type" value="Genomic_DNA"/>
</dbReference>
<dbReference type="Gene3D" id="2.120.10.30">
    <property type="entry name" value="TolB, C-terminal domain"/>
    <property type="match status" value="2"/>
</dbReference>
<gene>
    <name evidence="2" type="ORF">O0S08_31560</name>
</gene>
<evidence type="ECO:0000313" key="2">
    <source>
        <dbReference type="EMBL" id="WAS90748.1"/>
    </source>
</evidence>
<sequence>MPTSGESMTTGEPTGSTTDSTTGEPALPGTRVVYSTLAPARELYFVDCTGETPGAPVRIHEPNEEGWLVTTVFQFSPSGRWLQYNRFHETLGREAWLVDMSGPMPGVPKRVELPQGVDELGTILFSHDESKLALRAADPGGGFQFHVCTIEPDGTCVPESWGVPLQPGGTHRRSFEFSPDDTRVTYFGDPDGDGLNQVFLGGTAPGDAGVAVAVSGDLPPVDDTEVAWFSQDGATLYYTFGPTPDRQGVRAVDITSDPPGDPKTVVPNEGRFEFRADESAVLWWSSEGSASSGDLAVFVIDGTKVGPSAPIHDEPGRVSDRVFEWSADGRFALYRANGGVVEDAWALFASDLSGPTPAPPVRLSAPITTNGTVDRVLVGPDPSFVLYTGWPDLETGHQLWKVPLESPGDRVLLAETSNIGTILEVVLGPEGSQVIFASASELAGEHDLFFVDASAPAAPVKLNAPLKAGEGVARLAFSHDGRRVFYNARKAVDDATVQRLLQVEVDEPGAAVQVSAPEHSVGLALFLPPVGE</sequence>
<dbReference type="SUPFAM" id="SSF82171">
    <property type="entry name" value="DPP6 N-terminal domain-like"/>
    <property type="match status" value="2"/>
</dbReference>
<feature type="compositionally biased region" description="Polar residues" evidence="1">
    <location>
        <begin position="1"/>
        <end position="23"/>
    </location>
</feature>
<protein>
    <recommendedName>
        <fullName evidence="4">WD40-like Beta Propeller Repeat</fullName>
    </recommendedName>
</protein>
<name>A0ABY7GUV3_9BACT</name>
<evidence type="ECO:0000313" key="3">
    <source>
        <dbReference type="Proteomes" id="UP001164459"/>
    </source>
</evidence>
<dbReference type="Proteomes" id="UP001164459">
    <property type="component" value="Chromosome"/>
</dbReference>
<evidence type="ECO:0008006" key="4">
    <source>
        <dbReference type="Google" id="ProtNLM"/>
    </source>
</evidence>
<accession>A0ABY7GUV3</accession>
<dbReference type="RefSeq" id="WP_269033075.1">
    <property type="nucleotide sequence ID" value="NZ_CP114040.1"/>
</dbReference>
<dbReference type="InterPro" id="IPR011042">
    <property type="entry name" value="6-blade_b-propeller_TolB-like"/>
</dbReference>
<keyword evidence="3" id="KW-1185">Reference proteome</keyword>
<feature type="region of interest" description="Disordered" evidence="1">
    <location>
        <begin position="1"/>
        <end position="29"/>
    </location>
</feature>